<sequence>MGSSRPQQFRVVSYDPPSPAVPRKRQREVAISGLAQRHSNNHATMGDGGPAVASTFVHYEMPRRSPIMLPEVPGLRTTNREGSPHPASACGAVSRPGAPRVVAGAAALATVAGSLQQSIAQLELESHDARVKKAKLDQDDKQTGSSYDHHVQNYIKYWTAFQTERRQKAPDEVPVPAFPITALKASFFLEYEMSCEKRRYGKNDTVAGSNVGKSHVSQVISALESWRRNNAYLYKEDPDAQVSLRSDIHVHTAESSTKHQEPKRIDKAQALKAMGSSGDTYTPEELKRCSIWCLTDVSGSKQIWLGLRDCAMLLLSSMMAFRGESSRILEWSDLFMSSIPMDDVRAGYRVPVLATLADNAKHNQQGRLDEHGAIRHREVELCPVGGLALLFFGFFHVLHLPLPELLPDFDDAACGEYGRRDWYGYHVFWGKQPASPMSYDNHRDRLRGIHKENEISITKVTHAG</sequence>
<protein>
    <recommendedName>
        <fullName evidence="2">Ndc10 domain-containing protein</fullName>
    </recommendedName>
</protein>
<reference evidence="3 4" key="1">
    <citation type="journal article" date="2018" name="Sci. Rep.">
        <title>Genome sequence of the cauliflower mushroom Sparassis crispa (Hanabiratake) and its association with beneficial usage.</title>
        <authorList>
            <person name="Kiyama R."/>
            <person name="Furutani Y."/>
            <person name="Kawaguchi K."/>
            <person name="Nakanishi T."/>
        </authorList>
    </citation>
    <scope>NUCLEOTIDE SEQUENCE [LARGE SCALE GENOMIC DNA]</scope>
</reference>
<dbReference type="GO" id="GO:0003677">
    <property type="term" value="F:DNA binding"/>
    <property type="evidence" value="ECO:0007669"/>
    <property type="project" value="InterPro"/>
</dbReference>
<evidence type="ECO:0000259" key="2">
    <source>
        <dbReference type="Pfam" id="PF16787"/>
    </source>
</evidence>
<dbReference type="AlphaFoldDB" id="A0A401GID1"/>
<comment type="caution">
    <text evidence="3">The sequence shown here is derived from an EMBL/GenBank/DDBJ whole genome shotgun (WGS) entry which is preliminary data.</text>
</comment>
<dbReference type="EMBL" id="BFAD01000004">
    <property type="protein sequence ID" value="GBE81960.1"/>
    <property type="molecule type" value="Genomic_DNA"/>
</dbReference>
<dbReference type="Proteomes" id="UP000287166">
    <property type="component" value="Unassembled WGS sequence"/>
</dbReference>
<name>A0A401GID1_9APHY</name>
<organism evidence="3 4">
    <name type="scientific">Sparassis crispa</name>
    <dbReference type="NCBI Taxonomy" id="139825"/>
    <lineage>
        <taxon>Eukaryota</taxon>
        <taxon>Fungi</taxon>
        <taxon>Dikarya</taxon>
        <taxon>Basidiomycota</taxon>
        <taxon>Agaricomycotina</taxon>
        <taxon>Agaricomycetes</taxon>
        <taxon>Polyporales</taxon>
        <taxon>Sparassidaceae</taxon>
        <taxon>Sparassis</taxon>
    </lineage>
</organism>
<dbReference type="Gene3D" id="1.10.443.20">
    <property type="entry name" value="Centromere DNA-binding protein complex CBF3 subunit, domain 2"/>
    <property type="match status" value="1"/>
</dbReference>
<dbReference type="RefSeq" id="XP_027612873.1">
    <property type="nucleotide sequence ID" value="XM_027757072.1"/>
</dbReference>
<dbReference type="GeneID" id="38778877"/>
<accession>A0A401GID1</accession>
<evidence type="ECO:0000313" key="3">
    <source>
        <dbReference type="EMBL" id="GBE81960.1"/>
    </source>
</evidence>
<dbReference type="InterPro" id="IPR031872">
    <property type="entry name" value="NDC10_II"/>
</dbReference>
<feature type="region of interest" description="Disordered" evidence="1">
    <location>
        <begin position="1"/>
        <end position="25"/>
    </location>
</feature>
<evidence type="ECO:0000313" key="4">
    <source>
        <dbReference type="Proteomes" id="UP000287166"/>
    </source>
</evidence>
<keyword evidence="4" id="KW-1185">Reference proteome</keyword>
<dbReference type="Pfam" id="PF16787">
    <property type="entry name" value="NDC10_II"/>
    <property type="match status" value="1"/>
</dbReference>
<proteinExistence type="predicted"/>
<dbReference type="InterPro" id="IPR038279">
    <property type="entry name" value="Ndc10_dom2_sf"/>
</dbReference>
<dbReference type="OrthoDB" id="3065555at2759"/>
<dbReference type="STRING" id="139825.A0A401GID1"/>
<evidence type="ECO:0000256" key="1">
    <source>
        <dbReference type="SAM" id="MobiDB-lite"/>
    </source>
</evidence>
<feature type="domain" description="Ndc10" evidence="2">
    <location>
        <begin position="288"/>
        <end position="462"/>
    </location>
</feature>
<gene>
    <name evidence="3" type="ORF">SCP_0403360</name>
</gene>
<dbReference type="InParanoid" id="A0A401GID1"/>